<name>A0AA86QAE3_9EUKA</name>
<reference evidence="5" key="1">
    <citation type="submission" date="2023-06" db="EMBL/GenBank/DDBJ databases">
        <authorList>
            <person name="Kurt Z."/>
        </authorList>
    </citation>
    <scope>NUCLEOTIDE SEQUENCE</scope>
</reference>
<dbReference type="InterPro" id="IPR000330">
    <property type="entry name" value="SNF2_N"/>
</dbReference>
<proteinExistence type="predicted"/>
<organism evidence="5">
    <name type="scientific">Hexamita inflata</name>
    <dbReference type="NCBI Taxonomy" id="28002"/>
    <lineage>
        <taxon>Eukaryota</taxon>
        <taxon>Metamonada</taxon>
        <taxon>Diplomonadida</taxon>
        <taxon>Hexamitidae</taxon>
        <taxon>Hexamitinae</taxon>
        <taxon>Hexamita</taxon>
    </lineage>
</organism>
<dbReference type="PANTHER" id="PTHR10799">
    <property type="entry name" value="SNF2/RAD54 HELICASE FAMILY"/>
    <property type="match status" value="1"/>
</dbReference>
<dbReference type="Proteomes" id="UP001642409">
    <property type="component" value="Unassembled WGS sequence"/>
</dbReference>
<dbReference type="Gene3D" id="3.40.50.300">
    <property type="entry name" value="P-loop containing nucleotide triphosphate hydrolases"/>
    <property type="match status" value="1"/>
</dbReference>
<dbReference type="EMBL" id="CAXDID020000055">
    <property type="protein sequence ID" value="CAL6007376.1"/>
    <property type="molecule type" value="Genomic_DNA"/>
</dbReference>
<dbReference type="InterPro" id="IPR038718">
    <property type="entry name" value="SNF2-like_sf"/>
</dbReference>
<dbReference type="Gene3D" id="1.10.10.60">
    <property type="entry name" value="Homeodomain-like"/>
    <property type="match status" value="1"/>
</dbReference>
<dbReference type="InterPro" id="IPR049730">
    <property type="entry name" value="SNF2/RAD54-like_C"/>
</dbReference>
<dbReference type="GO" id="GO:0005634">
    <property type="term" value="C:nucleus"/>
    <property type="evidence" value="ECO:0007669"/>
    <property type="project" value="InterPro"/>
</dbReference>
<dbReference type="Pfam" id="PF00271">
    <property type="entry name" value="Helicase_C"/>
    <property type="match status" value="1"/>
</dbReference>
<dbReference type="SUPFAM" id="SSF46689">
    <property type="entry name" value="Homeodomain-like"/>
    <property type="match status" value="1"/>
</dbReference>
<evidence type="ECO:0000313" key="7">
    <source>
        <dbReference type="Proteomes" id="UP001642409"/>
    </source>
</evidence>
<dbReference type="GO" id="GO:0006338">
    <property type="term" value="P:chromatin remodeling"/>
    <property type="evidence" value="ECO:0007669"/>
    <property type="project" value="InterPro"/>
</dbReference>
<keyword evidence="2" id="KW-0175">Coiled coil</keyword>
<accession>A0AA86QAE3</accession>
<dbReference type="InterPro" id="IPR027417">
    <property type="entry name" value="P-loop_NTPase"/>
</dbReference>
<dbReference type="GO" id="GO:0003677">
    <property type="term" value="F:DNA binding"/>
    <property type="evidence" value="ECO:0007669"/>
    <property type="project" value="InterPro"/>
</dbReference>
<dbReference type="SMART" id="SM00487">
    <property type="entry name" value="DEXDc"/>
    <property type="match status" value="1"/>
</dbReference>
<dbReference type="Pfam" id="PF00176">
    <property type="entry name" value="SNF2-rel_dom"/>
    <property type="match status" value="1"/>
</dbReference>
<dbReference type="CDD" id="cd18793">
    <property type="entry name" value="SF2_C_SNF"/>
    <property type="match status" value="1"/>
</dbReference>
<evidence type="ECO:0000313" key="5">
    <source>
        <dbReference type="EMBL" id="CAI9951783.1"/>
    </source>
</evidence>
<evidence type="ECO:0000313" key="6">
    <source>
        <dbReference type="EMBL" id="CAL6007376.1"/>
    </source>
</evidence>
<dbReference type="InterPro" id="IPR014001">
    <property type="entry name" value="Helicase_ATP-bd"/>
</dbReference>
<dbReference type="GO" id="GO:0016787">
    <property type="term" value="F:hydrolase activity"/>
    <property type="evidence" value="ECO:0007669"/>
    <property type="project" value="UniProtKB-KW"/>
</dbReference>
<feature type="domain" description="Helicase C-terminal" evidence="4">
    <location>
        <begin position="401"/>
        <end position="552"/>
    </location>
</feature>
<dbReference type="Gene3D" id="3.40.50.10810">
    <property type="entry name" value="Tandem AAA-ATPase domain"/>
    <property type="match status" value="1"/>
</dbReference>
<dbReference type="FunFam" id="3.40.50.300:FF:002464">
    <property type="entry name" value="Putative SNF2 family helicase"/>
    <property type="match status" value="1"/>
</dbReference>
<evidence type="ECO:0000259" key="3">
    <source>
        <dbReference type="PROSITE" id="PS51192"/>
    </source>
</evidence>
<evidence type="ECO:0000256" key="2">
    <source>
        <dbReference type="SAM" id="Coils"/>
    </source>
</evidence>
<dbReference type="Pfam" id="PF09111">
    <property type="entry name" value="SLIDE"/>
    <property type="match status" value="1"/>
</dbReference>
<sequence length="1033" mass="121365">MSTLLEKVDEMKRICGIYDDDIGTDGESTTGFNESTTLRRVADDAITEVSESVTTTAKRNQQYQSINIKEQPKNLTGGTLKYYQMDSLVWMMNVHRMSTIYNQHFRDQNVKNPYNYQINAILADQMGLGKTIQTLALLCQVYESFGIRGKHLIIVPKSTIPQWQQEQVKWCPMFRMLTVIGEKEEREKQLAALYSNKYDIVLSTYDIVRIEANQFVKHEWSYLIMDEGHKLKDTESIISQIIASFKCDHKLLLTGTPIQNDLHELWSLLTCLMPYLFSSAEEFVQVVTNDTVKILQKILKIFLLRREKEEVESLPPKTEYLIHCPMTSLQKKIYRGVLTKDLDSLQVAIKSKSNDFGKTSLLNILMQLRKVADHPYLFKGIEPEPYRDGDHLINVSGKMVVMHQLIQKIQSRGEKVLIFCQMTNLLNLIADYLHYKQIPYVRIDGSTELDERSAYMKHFMKEDSHLTVFLLSTRAGCLGLNLTAANHVIVFQQDFNPQVDQQAVARAYRILQKKPVYVYRLLSENSVDIKIYERACVKMELDQLIIQSGNFSGKSIERDLTKTMQKGGLLDLISFKTDELFKDLKIGEKEELPDYEQPEVQFSQEKIDQLLNEAEIFQKQAYDKAQEEKVKAQSVITKLNNEGKLDGFDTRELYTFEGENYGKDSLKKLAQEIVDKRQANYQSAQKFKMVVEEEEKDRRLYPTQQRFRKSDLFRPDFYLLSEEFYKLQDKVIREIVRQIEPVFIKDQQITYDEYLEMVRQTASLQKVYINPQLPGLTEEECKVYDRYLVVNCPHMNNKEVSKKDFINVMTSLTEYDPTMYPEYLGIRKIQLSDINDQKAVENPVMGDNLFPYEMLNPKIHGVCTSKDLDTTGKENFEIAYMFYQKTFKGQISEEDFTIYGQALIQNLERLDDGIKIKQRFEKAQFRRHQFMLKVFTLRRYIEKFDNPLVEMKIPQFQQQRKTYSTLEDRYLLLLTDQFGYGKWNEIVTFIRVSPVFVFDWWFKSRDEEEICRRVDRLIKEIEKQDEETKKDKK</sequence>
<dbReference type="AlphaFoldDB" id="A0AA86QAE3"/>
<keyword evidence="7" id="KW-1185">Reference proteome</keyword>
<protein>
    <submittedName>
        <fullName evidence="5">Putative</fullName>
    </submittedName>
</protein>
<dbReference type="SMART" id="SM00490">
    <property type="entry name" value="HELICc"/>
    <property type="match status" value="1"/>
</dbReference>
<dbReference type="InterPro" id="IPR001650">
    <property type="entry name" value="Helicase_C-like"/>
</dbReference>
<dbReference type="InterPro" id="IPR009057">
    <property type="entry name" value="Homeodomain-like_sf"/>
</dbReference>
<evidence type="ECO:0000259" key="4">
    <source>
        <dbReference type="PROSITE" id="PS51194"/>
    </source>
</evidence>
<dbReference type="PROSITE" id="PS51192">
    <property type="entry name" value="HELICASE_ATP_BIND_1"/>
    <property type="match status" value="1"/>
</dbReference>
<gene>
    <name evidence="6" type="ORF">HINF_LOCUS20611</name>
    <name evidence="5" type="ORF">HINF_LOCUS39428</name>
</gene>
<evidence type="ECO:0000256" key="1">
    <source>
        <dbReference type="ARBA" id="ARBA00022801"/>
    </source>
</evidence>
<comment type="caution">
    <text evidence="5">The sequence shown here is derived from an EMBL/GenBank/DDBJ whole genome shotgun (WGS) entry which is preliminary data.</text>
</comment>
<feature type="coiled-coil region" evidence="2">
    <location>
        <begin position="600"/>
        <end position="642"/>
    </location>
</feature>
<dbReference type="PROSITE" id="PS51194">
    <property type="entry name" value="HELICASE_CTER"/>
    <property type="match status" value="1"/>
</dbReference>
<dbReference type="GO" id="GO:0005524">
    <property type="term" value="F:ATP binding"/>
    <property type="evidence" value="ECO:0007669"/>
    <property type="project" value="InterPro"/>
</dbReference>
<keyword evidence="1" id="KW-0378">Hydrolase</keyword>
<dbReference type="EMBL" id="CATOUU010000825">
    <property type="protein sequence ID" value="CAI9951783.1"/>
    <property type="molecule type" value="Genomic_DNA"/>
</dbReference>
<feature type="domain" description="Helicase ATP-binding" evidence="3">
    <location>
        <begin position="111"/>
        <end position="275"/>
    </location>
</feature>
<dbReference type="InterPro" id="IPR015195">
    <property type="entry name" value="SLIDE"/>
</dbReference>
<reference evidence="6 7" key="2">
    <citation type="submission" date="2024-07" db="EMBL/GenBank/DDBJ databases">
        <authorList>
            <person name="Akdeniz Z."/>
        </authorList>
    </citation>
    <scope>NUCLEOTIDE SEQUENCE [LARGE SCALE GENOMIC DNA]</scope>
</reference>
<dbReference type="SUPFAM" id="SSF52540">
    <property type="entry name" value="P-loop containing nucleoside triphosphate hydrolases"/>
    <property type="match status" value="2"/>
</dbReference>